<evidence type="ECO:0000313" key="3">
    <source>
        <dbReference type="EMBL" id="CAD8764337.1"/>
    </source>
</evidence>
<name>A0A7S0Y9I7_9CHLO</name>
<keyword evidence="1" id="KW-0472">Membrane</keyword>
<feature type="domain" description="PI31 proteasome regulator N-terminal" evidence="2">
    <location>
        <begin position="28"/>
        <end position="154"/>
    </location>
</feature>
<feature type="transmembrane region" description="Helical" evidence="1">
    <location>
        <begin position="186"/>
        <end position="204"/>
    </location>
</feature>
<dbReference type="AlphaFoldDB" id="A0A7S0Y9I7"/>
<proteinExistence type="predicted"/>
<keyword evidence="1" id="KW-1133">Transmembrane helix</keyword>
<dbReference type="EMBL" id="HBFM01001320">
    <property type="protein sequence ID" value="CAD8764337.1"/>
    <property type="molecule type" value="Transcribed_RNA"/>
</dbReference>
<protein>
    <recommendedName>
        <fullName evidence="2">PI31 proteasome regulator N-terminal domain-containing protein</fullName>
    </recommendedName>
</protein>
<organism evidence="3">
    <name type="scientific">Polytomella parva</name>
    <dbReference type="NCBI Taxonomy" id="51329"/>
    <lineage>
        <taxon>Eukaryota</taxon>
        <taxon>Viridiplantae</taxon>
        <taxon>Chlorophyta</taxon>
        <taxon>core chlorophytes</taxon>
        <taxon>Chlorophyceae</taxon>
        <taxon>CS clade</taxon>
        <taxon>Chlamydomonadales</taxon>
        <taxon>Chlamydomonadaceae</taxon>
        <taxon>Polytomella</taxon>
    </lineage>
</organism>
<gene>
    <name evidence="3" type="ORF">PPAR00522_LOCUS721</name>
</gene>
<dbReference type="Gene3D" id="3.40.1000.30">
    <property type="match status" value="1"/>
</dbReference>
<dbReference type="InterPro" id="IPR021625">
    <property type="entry name" value="PI31_Prot_N"/>
</dbReference>
<reference evidence="3" key="1">
    <citation type="submission" date="2021-01" db="EMBL/GenBank/DDBJ databases">
        <authorList>
            <person name="Corre E."/>
            <person name="Pelletier E."/>
            <person name="Niang G."/>
            <person name="Scheremetjew M."/>
            <person name="Finn R."/>
            <person name="Kale V."/>
            <person name="Holt S."/>
            <person name="Cochrane G."/>
            <person name="Meng A."/>
            <person name="Brown T."/>
            <person name="Cohen L."/>
        </authorList>
    </citation>
    <scope>NUCLEOTIDE SEQUENCE</scope>
    <source>
        <strain evidence="3">SAG 63-3</strain>
    </source>
</reference>
<evidence type="ECO:0000259" key="2">
    <source>
        <dbReference type="Pfam" id="PF11566"/>
    </source>
</evidence>
<accession>A0A7S0Y9I7</accession>
<keyword evidence="1" id="KW-0812">Transmembrane</keyword>
<evidence type="ECO:0000256" key="1">
    <source>
        <dbReference type="SAM" id="Phobius"/>
    </source>
</evidence>
<dbReference type="Pfam" id="PF11566">
    <property type="entry name" value="PI31_Prot_N"/>
    <property type="match status" value="1"/>
</dbReference>
<sequence length="209" mass="23907">MQNNLLKLLHSAAPQPSYISSKDGGSIVSLCLHCLMVQDGFTIIDDSTRKRHSKYQPPVDWSSQFPDQWIFRYSKESKVNCFVLHCSLQTRSGRLFIHASEENNPSNIQVLGLLVPNYVLDPSKIKENSWKGVIDGEDKMIDLFKQHILEPLERNAEARIINTEDEKYFKKALARFSHVLTKKSSTSYFTASVAVITLGIFVYLKKIRK</sequence>